<organism evidence="1 2">
    <name type="scientific">Paenirhodobacter huangdaonensis</name>
    <dbReference type="NCBI Taxonomy" id="2501515"/>
    <lineage>
        <taxon>Bacteria</taxon>
        <taxon>Pseudomonadati</taxon>
        <taxon>Pseudomonadota</taxon>
        <taxon>Alphaproteobacteria</taxon>
        <taxon>Rhodobacterales</taxon>
        <taxon>Rhodobacter group</taxon>
        <taxon>Paenirhodobacter</taxon>
    </lineage>
</organism>
<protein>
    <submittedName>
        <fullName evidence="1">Uncharacterized protein</fullName>
    </submittedName>
</protein>
<dbReference type="EMBL" id="SAVA01000019">
    <property type="protein sequence ID" value="RWR47552.1"/>
    <property type="molecule type" value="Genomic_DNA"/>
</dbReference>
<name>A0A3S3M5I8_9RHOB</name>
<reference evidence="1 2" key="1">
    <citation type="submission" date="2019-01" db="EMBL/GenBank/DDBJ databases">
        <title>Sinorhodobacter populi sp. nov. isolated from the symptomatic bark tissue of Populus euramericana canker.</title>
        <authorList>
            <person name="Xu G."/>
        </authorList>
    </citation>
    <scope>NUCLEOTIDE SEQUENCE [LARGE SCALE GENOMIC DNA]</scope>
    <source>
        <strain evidence="1 2">CGMCC 1.12963</strain>
    </source>
</reference>
<dbReference type="Proteomes" id="UP000288071">
    <property type="component" value="Unassembled WGS sequence"/>
</dbReference>
<evidence type="ECO:0000313" key="2">
    <source>
        <dbReference type="Proteomes" id="UP000288071"/>
    </source>
</evidence>
<dbReference type="AlphaFoldDB" id="A0A3S3M5I8"/>
<comment type="caution">
    <text evidence="1">The sequence shown here is derived from an EMBL/GenBank/DDBJ whole genome shotgun (WGS) entry which is preliminary data.</text>
</comment>
<reference evidence="2" key="2">
    <citation type="submission" date="2019-01" db="EMBL/GenBank/DDBJ databases">
        <title>Sinorhodobacter populi sp. nov. isolated from the symptomatic bark tissue of Populus euramericana canker.</title>
        <authorList>
            <person name="Li Y."/>
        </authorList>
    </citation>
    <scope>NUCLEOTIDE SEQUENCE [LARGE SCALE GENOMIC DNA]</scope>
    <source>
        <strain evidence="2">CGMCC 1.12963</strain>
    </source>
</reference>
<keyword evidence="2" id="KW-1185">Reference proteome</keyword>
<gene>
    <name evidence="1" type="ORF">EOW66_19395</name>
</gene>
<accession>A0A3S3M5I8</accession>
<evidence type="ECO:0000313" key="1">
    <source>
        <dbReference type="EMBL" id="RWR47552.1"/>
    </source>
</evidence>
<proteinExistence type="predicted"/>
<sequence length="113" mass="12456">MSCWSPSASYPSRGARRLTRDFSTLWRRQKTLGGNIPYRGSDGRFRQLPRTQYRNLTGGNPPFVPVGATLAGFVVRRKGLMLRGILDRASPADAKARISVILPPPPILVAKPP</sequence>